<organism evidence="1">
    <name type="scientific">Hexamita inflata</name>
    <dbReference type="NCBI Taxonomy" id="28002"/>
    <lineage>
        <taxon>Eukaryota</taxon>
        <taxon>Metamonada</taxon>
        <taxon>Diplomonadida</taxon>
        <taxon>Hexamitidae</taxon>
        <taxon>Hexamitinae</taxon>
        <taxon>Hexamita</taxon>
    </lineage>
</organism>
<name>A0AA86PLL2_9EUKA</name>
<gene>
    <name evidence="2" type="ORF">HINF_LOCUS25807</name>
    <name evidence="1" type="ORF">HINF_LOCUS28436</name>
</gene>
<evidence type="ECO:0000313" key="3">
    <source>
        <dbReference type="Proteomes" id="UP001642409"/>
    </source>
</evidence>
<comment type="caution">
    <text evidence="1">The sequence shown here is derived from an EMBL/GenBank/DDBJ whole genome shotgun (WGS) entry which is preliminary data.</text>
</comment>
<sequence>MAHFELGDSTTNLYQFSRHPHLRKRNAARNEKCNRMNHYESVIDHTKQSWYSRNASLQLLQSGQSSVSKTHLSESIHQEVMKDDRLTQNPTIDNGLLMHMSGFIFREDYLNDTYVPRQPAVSWMDRGFELCSCQ</sequence>
<evidence type="ECO:0000313" key="1">
    <source>
        <dbReference type="EMBL" id="CAI9940791.1"/>
    </source>
</evidence>
<proteinExistence type="predicted"/>
<dbReference type="EMBL" id="CATOUU010000681">
    <property type="protein sequence ID" value="CAI9940791.1"/>
    <property type="molecule type" value="Genomic_DNA"/>
</dbReference>
<accession>A0AA86PLL2</accession>
<dbReference type="EMBL" id="CAXDID020000077">
    <property type="protein sequence ID" value="CAL6017054.1"/>
    <property type="molecule type" value="Genomic_DNA"/>
</dbReference>
<dbReference type="AlphaFoldDB" id="A0AA86PLL2"/>
<keyword evidence="3" id="KW-1185">Reference proteome</keyword>
<evidence type="ECO:0000313" key="2">
    <source>
        <dbReference type="EMBL" id="CAL6017054.1"/>
    </source>
</evidence>
<dbReference type="Proteomes" id="UP001642409">
    <property type="component" value="Unassembled WGS sequence"/>
</dbReference>
<protein>
    <submittedName>
        <fullName evidence="2">Hypothetical_protein</fullName>
    </submittedName>
</protein>
<reference evidence="2 3" key="2">
    <citation type="submission" date="2024-07" db="EMBL/GenBank/DDBJ databases">
        <authorList>
            <person name="Akdeniz Z."/>
        </authorList>
    </citation>
    <scope>NUCLEOTIDE SEQUENCE [LARGE SCALE GENOMIC DNA]</scope>
</reference>
<reference evidence="1" key="1">
    <citation type="submission" date="2023-06" db="EMBL/GenBank/DDBJ databases">
        <authorList>
            <person name="Kurt Z."/>
        </authorList>
    </citation>
    <scope>NUCLEOTIDE SEQUENCE</scope>
</reference>